<evidence type="ECO:0000256" key="3">
    <source>
        <dbReference type="SAM" id="MobiDB-lite"/>
    </source>
</evidence>
<dbReference type="Proteomes" id="UP000242450">
    <property type="component" value="Chromosome 28"/>
</dbReference>
<dbReference type="InterPro" id="IPR003877">
    <property type="entry name" value="SPRY_dom"/>
</dbReference>
<dbReference type="EMBL" id="MKHE01000028">
    <property type="protein sequence ID" value="OWK01522.1"/>
    <property type="molecule type" value="Genomic_DNA"/>
</dbReference>
<dbReference type="InterPro" id="IPR043136">
    <property type="entry name" value="B30.2/SPRY_sf"/>
</dbReference>
<feature type="compositionally biased region" description="Basic and acidic residues" evidence="3">
    <location>
        <begin position="1"/>
        <end position="17"/>
    </location>
</feature>
<dbReference type="GO" id="GO:0000380">
    <property type="term" value="P:alternative mRNA splicing, via spliceosome"/>
    <property type="evidence" value="ECO:0007669"/>
    <property type="project" value="TreeGrafter"/>
</dbReference>
<dbReference type="SMART" id="SM00449">
    <property type="entry name" value="SPRY"/>
    <property type="match status" value="1"/>
</dbReference>
<keyword evidence="6" id="KW-1185">Reference proteome</keyword>
<evidence type="ECO:0000259" key="4">
    <source>
        <dbReference type="SMART" id="SM00449"/>
    </source>
</evidence>
<dbReference type="Gene3D" id="2.60.120.920">
    <property type="match status" value="1"/>
</dbReference>
<dbReference type="SUPFAM" id="SSF49899">
    <property type="entry name" value="Concanavalin A-like lectins/glucanases"/>
    <property type="match status" value="1"/>
</dbReference>
<protein>
    <recommendedName>
        <fullName evidence="4">SPRY domain-containing protein</fullName>
    </recommendedName>
</protein>
<evidence type="ECO:0000313" key="5">
    <source>
        <dbReference type="EMBL" id="OWK01522.1"/>
    </source>
</evidence>
<dbReference type="GO" id="GO:0005634">
    <property type="term" value="C:nucleus"/>
    <property type="evidence" value="ECO:0007669"/>
    <property type="project" value="UniProtKB-SubCell"/>
</dbReference>
<feature type="domain" description="SPRY" evidence="4">
    <location>
        <begin position="92"/>
        <end position="224"/>
    </location>
</feature>
<comment type="caution">
    <text evidence="5">The sequence shown here is derived from an EMBL/GenBank/DDBJ whole genome shotgun (WGS) entry which is preliminary data.</text>
</comment>
<reference evidence="5 6" key="1">
    <citation type="journal article" date="2018" name="Mol. Genet. Genomics">
        <title>The red deer Cervus elaphus genome CerEla1.0: sequencing, annotating, genes, and chromosomes.</title>
        <authorList>
            <person name="Bana N.A."/>
            <person name="Nyiri A."/>
            <person name="Nagy J."/>
            <person name="Frank K."/>
            <person name="Nagy T."/>
            <person name="Steger V."/>
            <person name="Schiller M."/>
            <person name="Lakatos P."/>
            <person name="Sugar L."/>
            <person name="Horn P."/>
            <person name="Barta E."/>
            <person name="Orosz L."/>
        </authorList>
    </citation>
    <scope>NUCLEOTIDE SEQUENCE [LARGE SCALE GENOMIC DNA]</scope>
    <source>
        <strain evidence="5">Hungarian</strain>
    </source>
</reference>
<evidence type="ECO:0000256" key="1">
    <source>
        <dbReference type="ARBA" id="ARBA00004123"/>
    </source>
</evidence>
<sequence length="316" mass="35181">MQAIKPENKSGKERRLLEMAYSPEVKTEMKQEAPTGFLPPEASSQHKLDRQQLQRRKRPYEENWGRRVAAIRPQLKFCIHVVRSPYQLWGQRGRVCFEMKIHKESSVTHLPSLEPDPHVFHIGWSLDSRSTQLGGTPFSCGHGGTQKKFTNNLFENSGDRFAEKDVTGCFVDFECGNDVELSFTKNGKWMGIAFRIQKEALGGQAFYPHVLVSCAVAFNFGQRAKPYCSVLPGFTFIRHLSPSEHNAGTVGPKSKVECEILMLAGLPAAGKTTWAIKRAACSPFEKLKLLDGSAIVDETQVMGLGLSVTTRAIAPS</sequence>
<keyword evidence="2" id="KW-0539">Nucleus</keyword>
<organism evidence="5 6">
    <name type="scientific">Cervus elaphus hippelaphus</name>
    <name type="common">European red deer</name>
    <dbReference type="NCBI Taxonomy" id="46360"/>
    <lineage>
        <taxon>Eukaryota</taxon>
        <taxon>Metazoa</taxon>
        <taxon>Chordata</taxon>
        <taxon>Craniata</taxon>
        <taxon>Vertebrata</taxon>
        <taxon>Euteleostomi</taxon>
        <taxon>Mammalia</taxon>
        <taxon>Eutheria</taxon>
        <taxon>Laurasiatheria</taxon>
        <taxon>Artiodactyla</taxon>
        <taxon>Ruminantia</taxon>
        <taxon>Pecora</taxon>
        <taxon>Cervidae</taxon>
        <taxon>Cervinae</taxon>
        <taxon>Cervus</taxon>
    </lineage>
</organism>
<dbReference type="Pfam" id="PF00622">
    <property type="entry name" value="SPRY"/>
    <property type="match status" value="1"/>
</dbReference>
<dbReference type="CDD" id="cd12884">
    <property type="entry name" value="SPRY_hnRNP"/>
    <property type="match status" value="1"/>
</dbReference>
<name>A0A212C6F1_CEREH</name>
<dbReference type="PANTHER" id="PTHR12381">
    <property type="entry name" value="HETEROGENEOUS NUCLEAR RIBONUCLEOPROTEIN U FAMILY MEMBER"/>
    <property type="match status" value="1"/>
</dbReference>
<dbReference type="GO" id="GO:0003723">
    <property type="term" value="F:RNA binding"/>
    <property type="evidence" value="ECO:0007669"/>
    <property type="project" value="TreeGrafter"/>
</dbReference>
<evidence type="ECO:0000313" key="6">
    <source>
        <dbReference type="Proteomes" id="UP000242450"/>
    </source>
</evidence>
<dbReference type="InterPro" id="IPR013320">
    <property type="entry name" value="ConA-like_dom_sf"/>
</dbReference>
<evidence type="ECO:0000256" key="2">
    <source>
        <dbReference type="ARBA" id="ARBA00023242"/>
    </source>
</evidence>
<dbReference type="OrthoDB" id="445357at2759"/>
<dbReference type="InterPro" id="IPR035778">
    <property type="entry name" value="SPRY_hnRNP_U"/>
</dbReference>
<comment type="subcellular location">
    <subcellularLocation>
        <location evidence="1">Nucleus</location>
    </subcellularLocation>
</comment>
<dbReference type="PANTHER" id="PTHR12381:SF41">
    <property type="entry name" value="HETEROGENEOUS NUCLEAR RIBONUCLEOPROTEIN U-LIKE PROTEIN 1"/>
    <property type="match status" value="1"/>
</dbReference>
<accession>A0A212C6F1</accession>
<proteinExistence type="predicted"/>
<gene>
    <name evidence="5" type="ORF">Celaphus_00018722</name>
</gene>
<feature type="region of interest" description="Disordered" evidence="3">
    <location>
        <begin position="1"/>
        <end position="58"/>
    </location>
</feature>
<dbReference type="AlphaFoldDB" id="A0A212C6F1"/>